<evidence type="ECO:0000313" key="1">
    <source>
        <dbReference type="EMBL" id="RZR72505.1"/>
    </source>
</evidence>
<feature type="non-terminal residue" evidence="1">
    <location>
        <position position="1"/>
    </location>
</feature>
<proteinExistence type="predicted"/>
<dbReference type="Proteomes" id="UP000290560">
    <property type="component" value="Unassembled WGS sequence"/>
</dbReference>
<sequence length="51" mass="5989">RERIDSTKVGTWLDRHSEIVFFSAYALYYFWKKALGSIAFEQETGLTMIPD</sequence>
<accession>A0A445ME08</accession>
<organism evidence="1">
    <name type="scientific">Ensete ventricosum</name>
    <name type="common">Abyssinian banana</name>
    <name type="synonym">Musa ensete</name>
    <dbReference type="NCBI Taxonomy" id="4639"/>
    <lineage>
        <taxon>Eukaryota</taxon>
        <taxon>Viridiplantae</taxon>
        <taxon>Streptophyta</taxon>
        <taxon>Embryophyta</taxon>
        <taxon>Tracheophyta</taxon>
        <taxon>Spermatophyta</taxon>
        <taxon>Magnoliopsida</taxon>
        <taxon>Liliopsida</taxon>
        <taxon>Zingiberales</taxon>
        <taxon>Musaceae</taxon>
        <taxon>Ensete</taxon>
    </lineage>
</organism>
<dbReference type="AlphaFoldDB" id="A0A445ME08"/>
<gene>
    <name evidence="1" type="ORF">BHM03_00014104</name>
</gene>
<protein>
    <submittedName>
        <fullName evidence="1">Uncharacterized protein</fullName>
    </submittedName>
</protein>
<reference evidence="1" key="1">
    <citation type="journal article" date="2018" name="Data Brief">
        <title>Genome sequence data from 17 accessions of Ensete ventricosum, a staple food crop for millions in Ethiopia.</title>
        <authorList>
            <person name="Yemataw Z."/>
            <person name="Muzemil S."/>
            <person name="Ambachew D."/>
            <person name="Tripathi L."/>
            <person name="Tesfaye K."/>
            <person name="Chala A."/>
            <person name="Farbos A."/>
            <person name="O'Neill P."/>
            <person name="Moore K."/>
            <person name="Grant M."/>
            <person name="Studholme D.J."/>
        </authorList>
    </citation>
    <scope>NUCLEOTIDE SEQUENCE [LARGE SCALE GENOMIC DNA]</scope>
    <source>
        <tissue evidence="1">Leaf</tissue>
    </source>
</reference>
<name>A0A445ME08_ENSVE</name>
<dbReference type="EMBL" id="KV875700">
    <property type="protein sequence ID" value="RZR72505.1"/>
    <property type="molecule type" value="Genomic_DNA"/>
</dbReference>